<dbReference type="STRING" id="45351.A7SYT7"/>
<evidence type="ECO:0000313" key="2">
    <source>
        <dbReference type="Proteomes" id="UP000001593"/>
    </source>
</evidence>
<dbReference type="AlphaFoldDB" id="A7SYT7"/>
<keyword evidence="2" id="KW-1185">Reference proteome</keyword>
<proteinExistence type="predicted"/>
<feature type="non-terminal residue" evidence="1">
    <location>
        <position position="1"/>
    </location>
</feature>
<evidence type="ECO:0000313" key="1">
    <source>
        <dbReference type="EMBL" id="EDO31134.1"/>
    </source>
</evidence>
<name>A7SYT7_NEMVE</name>
<dbReference type="EMBL" id="DS469933">
    <property type="protein sequence ID" value="EDO31134.1"/>
    <property type="molecule type" value="Genomic_DNA"/>
</dbReference>
<evidence type="ECO:0008006" key="3">
    <source>
        <dbReference type="Google" id="ProtNLM"/>
    </source>
</evidence>
<accession>A7SYT7</accession>
<reference evidence="1 2" key="1">
    <citation type="journal article" date="2007" name="Science">
        <title>Sea anemone genome reveals ancestral eumetazoan gene repertoire and genomic organization.</title>
        <authorList>
            <person name="Putnam N.H."/>
            <person name="Srivastava M."/>
            <person name="Hellsten U."/>
            <person name="Dirks B."/>
            <person name="Chapman J."/>
            <person name="Salamov A."/>
            <person name="Terry A."/>
            <person name="Shapiro H."/>
            <person name="Lindquist E."/>
            <person name="Kapitonov V.V."/>
            <person name="Jurka J."/>
            <person name="Genikhovich G."/>
            <person name="Grigoriev I.V."/>
            <person name="Lucas S.M."/>
            <person name="Steele R.E."/>
            <person name="Finnerty J.R."/>
            <person name="Technau U."/>
            <person name="Martindale M.Q."/>
            <person name="Rokhsar D.S."/>
        </authorList>
    </citation>
    <scope>NUCLEOTIDE SEQUENCE [LARGE SCALE GENOMIC DNA]</scope>
    <source>
        <strain evidence="2">CH2 X CH6</strain>
    </source>
</reference>
<dbReference type="HOGENOM" id="CLU_1572508_0_0_1"/>
<dbReference type="PhylomeDB" id="A7SYT7"/>
<dbReference type="KEGG" id="nve:5502004"/>
<dbReference type="InParanoid" id="A7SYT7"/>
<dbReference type="Proteomes" id="UP000001593">
    <property type="component" value="Unassembled WGS sequence"/>
</dbReference>
<sequence>EKALILGFMAGARDKPFAHEGPIITIKLSENNETVPTEDGSQQTLLVEMLFEMNYDTGHWRRLKR</sequence>
<organism evidence="1 2">
    <name type="scientific">Nematostella vectensis</name>
    <name type="common">Starlet sea anemone</name>
    <dbReference type="NCBI Taxonomy" id="45351"/>
    <lineage>
        <taxon>Eukaryota</taxon>
        <taxon>Metazoa</taxon>
        <taxon>Cnidaria</taxon>
        <taxon>Anthozoa</taxon>
        <taxon>Hexacorallia</taxon>
        <taxon>Actiniaria</taxon>
        <taxon>Edwardsiidae</taxon>
        <taxon>Nematostella</taxon>
    </lineage>
</organism>
<protein>
    <recommendedName>
        <fullName evidence="3">Negative elongation factor A</fullName>
    </recommendedName>
</protein>
<feature type="non-terminal residue" evidence="1">
    <location>
        <position position="65"/>
    </location>
</feature>
<gene>
    <name evidence="1" type="ORF">NEMVEDRAFT_v1g18856</name>
</gene>